<evidence type="ECO:0000256" key="9">
    <source>
        <dbReference type="ARBA" id="ARBA00023125"/>
    </source>
</evidence>
<evidence type="ECO:0000259" key="16">
    <source>
        <dbReference type="PROSITE" id="PS52039"/>
    </source>
</evidence>
<dbReference type="InterPro" id="IPR003601">
    <property type="entry name" value="Topo_IA_2"/>
</dbReference>
<dbReference type="GO" id="GO:0043597">
    <property type="term" value="C:cytoplasmic replication fork"/>
    <property type="evidence" value="ECO:0007669"/>
    <property type="project" value="TreeGrafter"/>
</dbReference>
<evidence type="ECO:0000256" key="10">
    <source>
        <dbReference type="ARBA" id="ARBA00023235"/>
    </source>
</evidence>
<dbReference type="EMBL" id="AANOAG010000023">
    <property type="protein sequence ID" value="EDP7181715.1"/>
    <property type="molecule type" value="Genomic_DNA"/>
</dbReference>
<dbReference type="PANTHER" id="PTHR11390">
    <property type="entry name" value="PROKARYOTIC DNA TOPOISOMERASE"/>
    <property type="match status" value="1"/>
</dbReference>
<dbReference type="InterPro" id="IPR013497">
    <property type="entry name" value="Topo_IA_cen"/>
</dbReference>
<evidence type="ECO:0000313" key="19">
    <source>
        <dbReference type="EMBL" id="EDP7181715.1"/>
    </source>
</evidence>
<dbReference type="Gene3D" id="1.10.460.10">
    <property type="entry name" value="Topoisomerase I, domain 2"/>
    <property type="match status" value="1"/>
</dbReference>
<evidence type="ECO:0000313" key="18">
    <source>
        <dbReference type="EMBL" id="EDP7181518.1"/>
    </source>
</evidence>
<reference evidence="19 20" key="2">
    <citation type="submission" date="2019-11" db="EMBL/GenBank/DDBJ databases">
        <authorList>
            <consortium name="PulseNet: The National Subtyping Network for Foodborne Disease Surveillance"/>
            <person name="Tarr C.L."/>
            <person name="Trees E."/>
            <person name="Katz L.S."/>
            <person name="Carleton-Romer H.A."/>
            <person name="Stroika S."/>
            <person name="Kucerova Z."/>
            <person name="Roache K.F."/>
            <person name="Sabol A.L."/>
            <person name="Besser J."/>
            <person name="Gerner-Smidt P."/>
        </authorList>
    </citation>
    <scope>NUCLEOTIDE SEQUENCE [LARGE SCALE GENOMIC DNA]</scope>
    <source>
        <strain evidence="19 20">PNUSAC013726</strain>
    </source>
</reference>
<proteinExistence type="inferred from homology"/>
<sequence>MRLFIAEKPELGRAIAEGLDGNYKSGEGYIQKGDNIVTWAFGHILELAKPEEYDEKYKLWKLEDLPLPIKEFKYLPKKESKKQLKIICDLIHSDKITSIVNCGDADDEGQILVDEIIQYSKTSKPVFRVLINDLTPKAVKEEIAKIKPNADFKGMSERGFARSQADWIVGINLTRAYTIMARKNGYEGILSVGRVQTPILSLIVNRDKEFENFKSINYYSLLGDFNINNNTIKARLKTEDKILDENLAKEIKESCENQNAKINLKIENKKEYPPLPYNLLVLQAECAKLFGFSPDKTLEITQILREKHKAITYNRSDCQYLPETMFEQAPNILNIIKENLNSNDEIQALIASSDLTIKSKAFNDANISAHYGIIPTQNKISSQLTQDELVVYNLIAKRFIIQFFHPREYQTTTINLEVNQRIFTATQNKTTKSGFRSLWQNVDSEEEQENNENDINDLSILKNGDIAKCSLIQIEKKQTKPRPYYTMTTLLKDLNSVAKYVSDERIKKLLMEKDKDKKGESGGIGTPATRSNHIKTLIEREYIEVSKDKKQIIKSTKKGRDLIKLSPKSLITPDMTALWFEQQKMIEISELRREQFLEEITKEVISEIQRIDKNQEFKILDNENKPKIQCPQCNKGFLTKRKGKYGNFWGCSEYMEGCKAIYPDNKGTPNFETKQASNDTTHKCPQCNKGFLQRIKSKNGNSWWWGCSEFKQGCKAMYYDNNNGKPKIINV</sequence>
<keyword evidence="8" id="KW-0799">Topoisomerase</keyword>
<dbReference type="PROSITE" id="PS52039">
    <property type="entry name" value="TOPO_IA_2"/>
    <property type="match status" value="1"/>
</dbReference>
<dbReference type="PROSITE" id="PS50880">
    <property type="entry name" value="TOPRIM"/>
    <property type="match status" value="1"/>
</dbReference>
<evidence type="ECO:0000256" key="7">
    <source>
        <dbReference type="ARBA" id="ARBA00022833"/>
    </source>
</evidence>
<dbReference type="SMART" id="SM00437">
    <property type="entry name" value="TOP1Ac"/>
    <property type="match status" value="1"/>
</dbReference>
<keyword evidence="4" id="KW-0479">Metal-binding</keyword>
<dbReference type="RefSeq" id="WP_057980888.1">
    <property type="nucleotide sequence ID" value="NZ_CP044168.1"/>
</dbReference>
<name>A0A5T1X8N5_CAMJU</name>
<dbReference type="SUPFAM" id="SSF57783">
    <property type="entry name" value="Zinc beta-ribbon"/>
    <property type="match status" value="1"/>
</dbReference>
<evidence type="ECO:0000256" key="14">
    <source>
        <dbReference type="ARBA" id="ARBA00032877"/>
    </source>
</evidence>
<evidence type="ECO:0000256" key="11">
    <source>
        <dbReference type="ARBA" id="ARBA00030003"/>
    </source>
</evidence>
<keyword evidence="7" id="KW-0862">Zinc</keyword>
<accession>A0A5T1X8N5</accession>
<dbReference type="Proteomes" id="UP000466051">
    <property type="component" value="Unassembled WGS sequence"/>
</dbReference>
<evidence type="ECO:0000256" key="2">
    <source>
        <dbReference type="ARBA" id="ARBA00009446"/>
    </source>
</evidence>
<dbReference type="GO" id="GO:0006265">
    <property type="term" value="P:DNA topological change"/>
    <property type="evidence" value="ECO:0007669"/>
    <property type="project" value="InterPro"/>
</dbReference>
<dbReference type="InterPro" id="IPR034144">
    <property type="entry name" value="TOPRIM_TopoIII"/>
</dbReference>
<dbReference type="InterPro" id="IPR003602">
    <property type="entry name" value="Topo_IA_DNA-bd_dom"/>
</dbReference>
<dbReference type="NCBIfam" id="NF005829">
    <property type="entry name" value="PRK07726.1"/>
    <property type="match status" value="1"/>
</dbReference>
<evidence type="ECO:0000313" key="17">
    <source>
        <dbReference type="EMBL" id="EAL5585751.1"/>
    </source>
</evidence>
<dbReference type="CDD" id="cd03362">
    <property type="entry name" value="TOPRIM_TopoIA_TopoIII"/>
    <property type="match status" value="1"/>
</dbReference>
<evidence type="ECO:0000256" key="3">
    <source>
        <dbReference type="ARBA" id="ARBA00012891"/>
    </source>
</evidence>
<dbReference type="Pfam" id="PF01131">
    <property type="entry name" value="Topoisom_bac"/>
    <property type="match status" value="1"/>
</dbReference>
<dbReference type="NCBIfam" id="TIGR01056">
    <property type="entry name" value="topB"/>
    <property type="match status" value="1"/>
</dbReference>
<dbReference type="SMART" id="SM00436">
    <property type="entry name" value="TOP1Bc"/>
    <property type="match status" value="1"/>
</dbReference>
<keyword evidence="9" id="KW-0238">DNA-binding</keyword>
<dbReference type="Gene3D" id="2.70.20.10">
    <property type="entry name" value="Topoisomerase I, domain 3"/>
    <property type="match status" value="1"/>
</dbReference>
<keyword evidence="10 19" id="KW-0413">Isomerase</keyword>
<dbReference type="GO" id="GO:0003917">
    <property type="term" value="F:DNA topoisomerase type I (single strand cut, ATP-independent) activity"/>
    <property type="evidence" value="ECO:0007669"/>
    <property type="project" value="UniProtKB-EC"/>
</dbReference>
<evidence type="ECO:0000313" key="20">
    <source>
        <dbReference type="Proteomes" id="UP000466051"/>
    </source>
</evidence>
<dbReference type="GO" id="GO:0008270">
    <property type="term" value="F:zinc ion binding"/>
    <property type="evidence" value="ECO:0007669"/>
    <property type="project" value="UniProtKB-KW"/>
</dbReference>
<dbReference type="PANTHER" id="PTHR11390:SF21">
    <property type="entry name" value="DNA TOPOISOMERASE 3-ALPHA"/>
    <property type="match status" value="1"/>
</dbReference>
<evidence type="ECO:0000256" key="8">
    <source>
        <dbReference type="ARBA" id="ARBA00023029"/>
    </source>
</evidence>
<organism evidence="19 20">
    <name type="scientific">Campylobacter jejuni</name>
    <dbReference type="NCBI Taxonomy" id="197"/>
    <lineage>
        <taxon>Bacteria</taxon>
        <taxon>Pseudomonadati</taxon>
        <taxon>Campylobacterota</taxon>
        <taxon>Epsilonproteobacteria</taxon>
        <taxon>Campylobacterales</taxon>
        <taxon>Campylobacteraceae</taxon>
        <taxon>Campylobacter</taxon>
    </lineage>
</organism>
<comment type="catalytic activity">
    <reaction evidence="1">
        <text>ATP-independent breakage of single-stranded DNA, followed by passage and rejoining.</text>
        <dbReference type="EC" id="5.6.2.1"/>
    </reaction>
</comment>
<keyword evidence="6" id="KW-0863">Zinc-finger</keyword>
<evidence type="ECO:0000256" key="4">
    <source>
        <dbReference type="ARBA" id="ARBA00022723"/>
    </source>
</evidence>
<dbReference type="GO" id="GO:0003677">
    <property type="term" value="F:DNA binding"/>
    <property type="evidence" value="ECO:0007669"/>
    <property type="project" value="UniProtKB-KW"/>
</dbReference>
<dbReference type="GO" id="GO:0006310">
    <property type="term" value="P:DNA recombination"/>
    <property type="evidence" value="ECO:0007669"/>
    <property type="project" value="TreeGrafter"/>
</dbReference>
<evidence type="ECO:0000256" key="6">
    <source>
        <dbReference type="ARBA" id="ARBA00022771"/>
    </source>
</evidence>
<dbReference type="PRINTS" id="PR00417">
    <property type="entry name" value="PRTPISMRASEI"/>
</dbReference>
<dbReference type="SUPFAM" id="SSF56712">
    <property type="entry name" value="Prokaryotic type I DNA topoisomerase"/>
    <property type="match status" value="1"/>
</dbReference>
<comment type="caution">
    <text evidence="19">The sequence shown here is derived from an EMBL/GenBank/DDBJ whole genome shotgun (WGS) entry which is preliminary data.</text>
</comment>
<dbReference type="InterPro" id="IPR023405">
    <property type="entry name" value="Topo_IA_core_domain"/>
</dbReference>
<dbReference type="Gene3D" id="3.40.50.140">
    <property type="match status" value="1"/>
</dbReference>
<dbReference type="AlphaFoldDB" id="A0A5T1X8N5"/>
<dbReference type="CDD" id="cd00186">
    <property type="entry name" value="TOP1Ac"/>
    <property type="match status" value="1"/>
</dbReference>
<evidence type="ECO:0000256" key="5">
    <source>
        <dbReference type="ARBA" id="ARBA00022737"/>
    </source>
</evidence>
<feature type="domain" description="Topo IA-type catalytic" evidence="16">
    <location>
        <begin position="152"/>
        <end position="609"/>
    </location>
</feature>
<gene>
    <name evidence="19" type="primary">topB</name>
    <name evidence="17" type="ORF">DRR09_06770</name>
    <name evidence="18" type="ORF">GNO00_08130</name>
    <name evidence="19" type="ORF">GNO00_09135</name>
</gene>
<dbReference type="InterPro" id="IPR000380">
    <property type="entry name" value="Topo_IA"/>
</dbReference>
<dbReference type="InterPro" id="IPR005738">
    <property type="entry name" value="TopoIII"/>
</dbReference>
<dbReference type="Pfam" id="PF01751">
    <property type="entry name" value="Toprim"/>
    <property type="match status" value="1"/>
</dbReference>
<evidence type="ECO:0000256" key="13">
    <source>
        <dbReference type="ARBA" id="ARBA00032235"/>
    </source>
</evidence>
<evidence type="ECO:0000256" key="12">
    <source>
        <dbReference type="ARBA" id="ARBA00031985"/>
    </source>
</evidence>
<dbReference type="InterPro" id="IPR006171">
    <property type="entry name" value="TOPRIM_dom"/>
</dbReference>
<dbReference type="InterPro" id="IPR013826">
    <property type="entry name" value="Topo_IA_cen_sub3"/>
</dbReference>
<dbReference type="InterPro" id="IPR013498">
    <property type="entry name" value="Topo_IA_Znf"/>
</dbReference>
<protein>
    <recommendedName>
        <fullName evidence="3">DNA topoisomerase</fullName>
        <ecNumber evidence="3">5.6.2.1</ecNumber>
    </recommendedName>
    <alternativeName>
        <fullName evidence="14">Omega-protein</fullName>
    </alternativeName>
    <alternativeName>
        <fullName evidence="13">Relaxing enzyme</fullName>
    </alternativeName>
    <alternativeName>
        <fullName evidence="11">Swivelase</fullName>
    </alternativeName>
    <alternativeName>
        <fullName evidence="12">Untwisting enzyme</fullName>
    </alternativeName>
</protein>
<evidence type="ECO:0000256" key="1">
    <source>
        <dbReference type="ARBA" id="ARBA00000213"/>
    </source>
</evidence>
<evidence type="ECO:0000259" key="15">
    <source>
        <dbReference type="PROSITE" id="PS50880"/>
    </source>
</evidence>
<feature type="domain" description="Toprim" evidence="15">
    <location>
        <begin position="1"/>
        <end position="135"/>
    </location>
</feature>
<keyword evidence="5" id="KW-0677">Repeat</keyword>
<dbReference type="Pfam" id="PF01396">
    <property type="entry name" value="Zn_ribbon_Top1"/>
    <property type="match status" value="2"/>
</dbReference>
<reference evidence="17" key="1">
    <citation type="submission" date="2018-06" db="EMBL/GenBank/DDBJ databases">
        <authorList>
            <consortium name="NARMS: The National Antimicrobial Resistance Monitoring System"/>
        </authorList>
    </citation>
    <scope>NUCLEOTIDE SEQUENCE</scope>
    <source>
        <strain evidence="17">FSIS11811289</strain>
    </source>
</reference>
<comment type="similarity">
    <text evidence="2">Belongs to the type IA topoisomerase family.</text>
</comment>
<dbReference type="Gene3D" id="1.10.290.10">
    <property type="entry name" value="Topoisomerase I, domain 4"/>
    <property type="match status" value="1"/>
</dbReference>
<dbReference type="EMBL" id="AANOAG010000012">
    <property type="protein sequence ID" value="EDP7181518.1"/>
    <property type="molecule type" value="Genomic_DNA"/>
</dbReference>
<dbReference type="EMBL" id="AACPGQ010000016">
    <property type="protein sequence ID" value="EAL5585751.1"/>
    <property type="molecule type" value="Genomic_DNA"/>
</dbReference>
<dbReference type="InterPro" id="IPR013825">
    <property type="entry name" value="Topo_IA_cen_sub2"/>
</dbReference>
<dbReference type="EC" id="5.6.2.1" evidence="3"/>
<dbReference type="Gene3D" id="3.30.65.10">
    <property type="entry name" value="Bacterial Topoisomerase I, domain 1"/>
    <property type="match status" value="1"/>
</dbReference>
<dbReference type="GO" id="GO:0006281">
    <property type="term" value="P:DNA repair"/>
    <property type="evidence" value="ECO:0007669"/>
    <property type="project" value="TreeGrafter"/>
</dbReference>
<dbReference type="SMART" id="SM00493">
    <property type="entry name" value="TOPRIM"/>
    <property type="match status" value="1"/>
</dbReference>
<dbReference type="InterPro" id="IPR013824">
    <property type="entry name" value="Topo_IA_cen_sub1"/>
</dbReference>